<dbReference type="Pfam" id="PF06821">
    <property type="entry name" value="Ser_hydrolase"/>
    <property type="match status" value="1"/>
</dbReference>
<dbReference type="SUPFAM" id="SSF53474">
    <property type="entry name" value="alpha/beta-Hydrolases"/>
    <property type="match status" value="1"/>
</dbReference>
<evidence type="ECO:0000313" key="1">
    <source>
        <dbReference type="EMBL" id="KAD4060199.1"/>
    </source>
</evidence>
<proteinExistence type="predicted"/>
<keyword evidence="2" id="KW-1185">Reference proteome</keyword>
<evidence type="ECO:0000313" key="2">
    <source>
        <dbReference type="Proteomes" id="UP000326852"/>
    </source>
</evidence>
<dbReference type="RefSeq" id="WP_152271408.1">
    <property type="nucleotide sequence ID" value="NZ_VTFX01000001.1"/>
</dbReference>
<dbReference type="Proteomes" id="UP000326852">
    <property type="component" value="Unassembled WGS sequence"/>
</dbReference>
<dbReference type="AlphaFoldDB" id="A0A5N6MSN3"/>
<dbReference type="EMBL" id="VTFX01000001">
    <property type="protein sequence ID" value="KAD4060199.1"/>
    <property type="molecule type" value="Genomic_DNA"/>
</dbReference>
<dbReference type="InterPro" id="IPR029058">
    <property type="entry name" value="AB_hydrolase_fold"/>
</dbReference>
<dbReference type="Gene3D" id="3.40.50.1820">
    <property type="entry name" value="alpha/beta hydrolase"/>
    <property type="match status" value="1"/>
</dbReference>
<reference evidence="1 2" key="1">
    <citation type="submission" date="2019-08" db="EMBL/GenBank/DDBJ databases">
        <title>Arthrobacter sp. nov., isolated from plateau pika and Tibetan wild ass.</title>
        <authorList>
            <person name="Ge Y."/>
        </authorList>
    </citation>
    <scope>NUCLEOTIDE SEQUENCE [LARGE SCALE GENOMIC DNA]</scope>
    <source>
        <strain evidence="1 2">785</strain>
    </source>
</reference>
<dbReference type="InterPro" id="IPR010662">
    <property type="entry name" value="RBBP9/YdeN"/>
</dbReference>
<gene>
    <name evidence="1" type="ORF">GD627_03845</name>
</gene>
<dbReference type="GO" id="GO:0016787">
    <property type="term" value="F:hydrolase activity"/>
    <property type="evidence" value="ECO:0007669"/>
    <property type="project" value="UniProtKB-KW"/>
</dbReference>
<comment type="caution">
    <text evidence="1">The sequence shown here is derived from an EMBL/GenBank/DDBJ whole genome shotgun (WGS) entry which is preliminary data.</text>
</comment>
<accession>A0A5N6MSN3</accession>
<organism evidence="1 2">
    <name type="scientific">Arthrobacter yangruifuii</name>
    <dbReference type="NCBI Taxonomy" id="2606616"/>
    <lineage>
        <taxon>Bacteria</taxon>
        <taxon>Bacillati</taxon>
        <taxon>Actinomycetota</taxon>
        <taxon>Actinomycetes</taxon>
        <taxon>Micrococcales</taxon>
        <taxon>Micrococcaceae</taxon>
        <taxon>Arthrobacter</taxon>
    </lineage>
</organism>
<protein>
    <submittedName>
        <fullName evidence="1">Serine hydrolase family protein</fullName>
    </submittedName>
</protein>
<sequence>MHITMVPGYQGSPPEQWQSRWEAELPNVTRIAPSSWDEPELEDWMTALDRAAGDQHGDTVLVAHSLGCLAAAEWLLRNPHGARGAFLVSPPDPVAASFPQPAGSFRNPRLQQLPVPGLLIASESDPYCALPAAEAIAAAWKLPVVNAGELAHINEKSGVGYWEQGRDLLTAFTAGLGERAPLG</sequence>
<name>A0A5N6MSN3_9MICC</name>
<keyword evidence="1" id="KW-0378">Hydrolase</keyword>